<name>A0A9X2FFU9_9BACT</name>
<dbReference type="Proteomes" id="UP001155241">
    <property type="component" value="Unassembled WGS sequence"/>
</dbReference>
<feature type="compositionally biased region" description="Pro residues" evidence="1">
    <location>
        <begin position="167"/>
        <end position="177"/>
    </location>
</feature>
<dbReference type="EMBL" id="JAMXLR010000092">
    <property type="protein sequence ID" value="MCO6047483.1"/>
    <property type="molecule type" value="Genomic_DNA"/>
</dbReference>
<reference evidence="2" key="1">
    <citation type="submission" date="2022-06" db="EMBL/GenBank/DDBJ databases">
        <title>Aeoliella straminimaris, a novel planctomycete from sediments.</title>
        <authorList>
            <person name="Vitorino I.R."/>
            <person name="Lage O.M."/>
        </authorList>
    </citation>
    <scope>NUCLEOTIDE SEQUENCE</scope>
    <source>
        <strain evidence="2">ICT_H6.2</strain>
    </source>
</reference>
<protein>
    <submittedName>
        <fullName evidence="2">Uncharacterized protein</fullName>
    </submittedName>
</protein>
<dbReference type="PROSITE" id="PS51257">
    <property type="entry name" value="PROKAR_LIPOPROTEIN"/>
    <property type="match status" value="1"/>
</dbReference>
<accession>A0A9X2FFU9</accession>
<dbReference type="AlphaFoldDB" id="A0A9X2FFU9"/>
<evidence type="ECO:0000313" key="3">
    <source>
        <dbReference type="Proteomes" id="UP001155241"/>
    </source>
</evidence>
<comment type="caution">
    <text evidence="2">The sequence shown here is derived from an EMBL/GenBank/DDBJ whole genome shotgun (WGS) entry which is preliminary data.</text>
</comment>
<feature type="region of interest" description="Disordered" evidence="1">
    <location>
        <begin position="149"/>
        <end position="255"/>
    </location>
</feature>
<proteinExistence type="predicted"/>
<feature type="compositionally biased region" description="Low complexity" evidence="1">
    <location>
        <begin position="178"/>
        <end position="195"/>
    </location>
</feature>
<organism evidence="2 3">
    <name type="scientific">Aeoliella straminimaris</name>
    <dbReference type="NCBI Taxonomy" id="2954799"/>
    <lineage>
        <taxon>Bacteria</taxon>
        <taxon>Pseudomonadati</taxon>
        <taxon>Planctomycetota</taxon>
        <taxon>Planctomycetia</taxon>
        <taxon>Pirellulales</taxon>
        <taxon>Lacipirellulaceae</taxon>
        <taxon>Aeoliella</taxon>
    </lineage>
</organism>
<feature type="compositionally biased region" description="Polar residues" evidence="1">
    <location>
        <begin position="149"/>
        <end position="159"/>
    </location>
</feature>
<evidence type="ECO:0000256" key="1">
    <source>
        <dbReference type="SAM" id="MobiDB-lite"/>
    </source>
</evidence>
<evidence type="ECO:0000313" key="2">
    <source>
        <dbReference type="EMBL" id="MCO6047483.1"/>
    </source>
</evidence>
<dbReference type="RefSeq" id="WP_252855593.1">
    <property type="nucleotide sequence ID" value="NZ_JAMXLR010000092.1"/>
</dbReference>
<sequence length="489" mass="53215">MVRRTHILLLAVGCLALTGCQSMPWTRTASNDAPKSPTADLPMAIGREGSSLATPEVQQAASFADPNALVSGNSNITPLSGQELSQSDEVLRELNTIGAVDPVAAQQLVERLQETKPSLRPLVARQFRTSWQYHRERFGGLGDTALAQESQESTDSVTHVAQMPSPADAPAPPPTLDQPPTTYLPSEATPAAEQAPPQPADSNTGPPSPPGPQASAAVKPLKQDAQVQQAAHVEPVASAPPAETKDTPGGMEVEEPRSWQEVLGQSIDKLADDVVKDPHNTDEAYQHVLLRMMQLVAGDKEQALEPIPGLTPTEQSYWTNQLFAIATLLDHQAMPDEEARAALAAEQLAEAAARLGELSNLEVRNLAFCKRVYGYGDFDRQQEDSYKPGQQVTLYAEVDNFRSESTDKGYHTALATSYEVLDQAGNRVEGGEFATVEDYCSRKRQDFFIEYTVQLPKQIYASKYELRLTIRDRLSGKIGKSSIAFEIVE</sequence>
<gene>
    <name evidence="2" type="ORF">NG895_26570</name>
</gene>
<keyword evidence="3" id="KW-1185">Reference proteome</keyword>